<gene>
    <name evidence="1" type="ORF">GYMLUDRAFT_244594</name>
</gene>
<name>A0A0D0B984_9AGAR</name>
<sequence length="164" mass="18454">MEAPEELDIMALDYLEEVPPSSDPVPTAPPPIWKAIDNWSYSKVSRLKTWFFKPLLKQIPSNSSSPTWDKKCVVLRIVLLISGPSKMMLEQDLWALMDGLIQGVFTSLEEQLCCPPSQPPASLSNESLLQFVESLSVINMTSANIIDSQPDKLLQVYWEFQALT</sequence>
<dbReference type="AlphaFoldDB" id="A0A0D0B984"/>
<keyword evidence="2" id="KW-1185">Reference proteome</keyword>
<reference evidence="1 2" key="1">
    <citation type="submission" date="2014-04" db="EMBL/GenBank/DDBJ databases">
        <title>Evolutionary Origins and Diversification of the Mycorrhizal Mutualists.</title>
        <authorList>
            <consortium name="DOE Joint Genome Institute"/>
            <consortium name="Mycorrhizal Genomics Consortium"/>
            <person name="Kohler A."/>
            <person name="Kuo A."/>
            <person name="Nagy L.G."/>
            <person name="Floudas D."/>
            <person name="Copeland A."/>
            <person name="Barry K.W."/>
            <person name="Cichocki N."/>
            <person name="Veneault-Fourrey C."/>
            <person name="LaButti K."/>
            <person name="Lindquist E.A."/>
            <person name="Lipzen A."/>
            <person name="Lundell T."/>
            <person name="Morin E."/>
            <person name="Murat C."/>
            <person name="Riley R."/>
            <person name="Ohm R."/>
            <person name="Sun H."/>
            <person name="Tunlid A."/>
            <person name="Henrissat B."/>
            <person name="Grigoriev I.V."/>
            <person name="Hibbett D.S."/>
            <person name="Martin F."/>
        </authorList>
    </citation>
    <scope>NUCLEOTIDE SEQUENCE [LARGE SCALE GENOMIC DNA]</scope>
    <source>
        <strain evidence="1 2">FD-317 M1</strain>
    </source>
</reference>
<protein>
    <submittedName>
        <fullName evidence="1">Uncharacterized protein</fullName>
    </submittedName>
</protein>
<accession>A0A0D0B984</accession>
<evidence type="ECO:0000313" key="2">
    <source>
        <dbReference type="Proteomes" id="UP000053593"/>
    </source>
</evidence>
<dbReference type="EMBL" id="KN834776">
    <property type="protein sequence ID" value="KIK60160.1"/>
    <property type="molecule type" value="Genomic_DNA"/>
</dbReference>
<dbReference type="HOGENOM" id="CLU_1643890_0_0_1"/>
<proteinExistence type="predicted"/>
<organism evidence="1 2">
    <name type="scientific">Collybiopsis luxurians FD-317 M1</name>
    <dbReference type="NCBI Taxonomy" id="944289"/>
    <lineage>
        <taxon>Eukaryota</taxon>
        <taxon>Fungi</taxon>
        <taxon>Dikarya</taxon>
        <taxon>Basidiomycota</taxon>
        <taxon>Agaricomycotina</taxon>
        <taxon>Agaricomycetes</taxon>
        <taxon>Agaricomycetidae</taxon>
        <taxon>Agaricales</taxon>
        <taxon>Marasmiineae</taxon>
        <taxon>Omphalotaceae</taxon>
        <taxon>Collybiopsis</taxon>
        <taxon>Collybiopsis luxurians</taxon>
    </lineage>
</organism>
<dbReference type="Proteomes" id="UP000053593">
    <property type="component" value="Unassembled WGS sequence"/>
</dbReference>
<evidence type="ECO:0000313" key="1">
    <source>
        <dbReference type="EMBL" id="KIK60160.1"/>
    </source>
</evidence>